<keyword evidence="6" id="KW-0805">Transcription regulation</keyword>
<dbReference type="GO" id="GO:0005737">
    <property type="term" value="C:cytoplasm"/>
    <property type="evidence" value="ECO:0007669"/>
    <property type="project" value="UniProtKB-SubCell"/>
</dbReference>
<evidence type="ECO:0000256" key="9">
    <source>
        <dbReference type="ARBA" id="ARBA00024867"/>
    </source>
</evidence>
<evidence type="ECO:0000259" key="12">
    <source>
        <dbReference type="PROSITE" id="PS50110"/>
    </source>
</evidence>
<dbReference type="GO" id="GO:0043565">
    <property type="term" value="F:sequence-specific DNA binding"/>
    <property type="evidence" value="ECO:0007669"/>
    <property type="project" value="InterPro"/>
</dbReference>
<comment type="caution">
    <text evidence="13">The sequence shown here is derived from an EMBL/GenBank/DDBJ whole genome shotgun (WGS) entry which is preliminary data.</text>
</comment>
<dbReference type="Gene3D" id="1.10.10.60">
    <property type="entry name" value="Homeodomain-like"/>
    <property type="match status" value="2"/>
</dbReference>
<dbReference type="InterPro" id="IPR051552">
    <property type="entry name" value="HptR"/>
</dbReference>
<evidence type="ECO:0000313" key="13">
    <source>
        <dbReference type="EMBL" id="PWJ77416.1"/>
    </source>
</evidence>
<dbReference type="Pfam" id="PF12833">
    <property type="entry name" value="HTH_18"/>
    <property type="match status" value="1"/>
</dbReference>
<dbReference type="InterPro" id="IPR018062">
    <property type="entry name" value="HTH_AraC-typ_CS"/>
</dbReference>
<dbReference type="Pfam" id="PF00072">
    <property type="entry name" value="Response_reg"/>
    <property type="match status" value="1"/>
</dbReference>
<evidence type="ECO:0000313" key="14">
    <source>
        <dbReference type="Proteomes" id="UP000245412"/>
    </source>
</evidence>
<evidence type="ECO:0000256" key="10">
    <source>
        <dbReference type="PROSITE-ProRule" id="PRU00169"/>
    </source>
</evidence>
<evidence type="ECO:0000256" key="7">
    <source>
        <dbReference type="ARBA" id="ARBA00023125"/>
    </source>
</evidence>
<evidence type="ECO:0000256" key="5">
    <source>
        <dbReference type="ARBA" id="ARBA00023012"/>
    </source>
</evidence>
<keyword evidence="14" id="KW-1185">Reference proteome</keyword>
<dbReference type="InterPro" id="IPR011006">
    <property type="entry name" value="CheY-like_superfamily"/>
</dbReference>
<protein>
    <recommendedName>
        <fullName evidence="2">Stage 0 sporulation protein A homolog</fullName>
    </recommendedName>
</protein>
<evidence type="ECO:0000259" key="11">
    <source>
        <dbReference type="PROSITE" id="PS01124"/>
    </source>
</evidence>
<dbReference type="AlphaFoldDB" id="A0AB73T7C5"/>
<dbReference type="PROSITE" id="PS50110">
    <property type="entry name" value="RESPONSE_REGULATORY"/>
    <property type="match status" value="1"/>
</dbReference>
<keyword evidence="4 10" id="KW-0597">Phosphoprotein</keyword>
<evidence type="ECO:0000256" key="4">
    <source>
        <dbReference type="ARBA" id="ARBA00022553"/>
    </source>
</evidence>
<keyword evidence="8" id="KW-0804">Transcription</keyword>
<evidence type="ECO:0000256" key="3">
    <source>
        <dbReference type="ARBA" id="ARBA00022490"/>
    </source>
</evidence>
<dbReference type="PANTHER" id="PTHR42713">
    <property type="entry name" value="HISTIDINE KINASE-RELATED"/>
    <property type="match status" value="1"/>
</dbReference>
<keyword evidence="5" id="KW-0902">Two-component regulatory system</keyword>
<comment type="subcellular location">
    <subcellularLocation>
        <location evidence="1">Cytoplasm</location>
    </subcellularLocation>
</comment>
<feature type="domain" description="HTH araC/xylS-type" evidence="11">
    <location>
        <begin position="429"/>
        <end position="527"/>
    </location>
</feature>
<dbReference type="RefSeq" id="WP_109625516.1">
    <property type="nucleotide sequence ID" value="NZ_JANKBI010000002.1"/>
</dbReference>
<dbReference type="InterPro" id="IPR018060">
    <property type="entry name" value="HTH_AraC"/>
</dbReference>
<dbReference type="Gene3D" id="3.40.50.2300">
    <property type="match status" value="1"/>
</dbReference>
<dbReference type="SUPFAM" id="SSF52172">
    <property type="entry name" value="CheY-like"/>
    <property type="match status" value="1"/>
</dbReference>
<evidence type="ECO:0000256" key="1">
    <source>
        <dbReference type="ARBA" id="ARBA00004496"/>
    </source>
</evidence>
<dbReference type="InterPro" id="IPR001789">
    <property type="entry name" value="Sig_transdc_resp-reg_receiver"/>
</dbReference>
<dbReference type="PROSITE" id="PS01124">
    <property type="entry name" value="HTH_ARAC_FAMILY_2"/>
    <property type="match status" value="1"/>
</dbReference>
<keyword evidence="7" id="KW-0238">DNA-binding</keyword>
<name>A0AB73T7C5_9FIRM</name>
<feature type="modified residue" description="4-aspartylphosphate" evidence="10">
    <location>
        <position position="55"/>
    </location>
</feature>
<reference evidence="13 14" key="1">
    <citation type="submission" date="2018-05" db="EMBL/GenBank/DDBJ databases">
        <authorList>
            <person name="Goeker M."/>
            <person name="Huntemann M."/>
            <person name="Clum A."/>
            <person name="Pillay M."/>
            <person name="Palaniappan K."/>
            <person name="Varghese N."/>
            <person name="Mikhailova N."/>
            <person name="Stamatis D."/>
            <person name="Reddy T."/>
            <person name="Daum C."/>
            <person name="Shapiro N."/>
            <person name="Ivanova N."/>
            <person name="Kyrpides N."/>
            <person name="Woyke T."/>
        </authorList>
    </citation>
    <scope>NUCLEOTIDE SEQUENCE [LARGE SCALE GENOMIC DNA]</scope>
    <source>
        <strain evidence="13 14">DSM 26524</strain>
    </source>
</reference>
<dbReference type="SMART" id="SM00342">
    <property type="entry name" value="HTH_ARAC"/>
    <property type="match status" value="1"/>
</dbReference>
<feature type="domain" description="Response regulatory" evidence="12">
    <location>
        <begin position="3"/>
        <end position="121"/>
    </location>
</feature>
<organism evidence="13 14">
    <name type="scientific">Murimonas intestini</name>
    <dbReference type="NCBI Taxonomy" id="1337051"/>
    <lineage>
        <taxon>Bacteria</taxon>
        <taxon>Bacillati</taxon>
        <taxon>Bacillota</taxon>
        <taxon>Clostridia</taxon>
        <taxon>Lachnospirales</taxon>
        <taxon>Lachnospiraceae</taxon>
        <taxon>Murimonas</taxon>
    </lineage>
</organism>
<dbReference type="Proteomes" id="UP000245412">
    <property type="component" value="Unassembled WGS sequence"/>
</dbReference>
<sequence length="533" mass="62335">MLRVLLVDDEPFIVQGLSVLIDWEAEGYEVVGMAANGEEALEFLKVNQVELIIADIKMPVMSGIELLEIIKKDRISDAYFVILSGYSDFNYAQQAIRFECMDYILKPVQQEELTRILRKVSGMYQTKERALKESRQMEKAYLSRNVISLLSGKYDQINIDYVKAHMRLSEKMRYIDIEIDALSLPEEMEEEKKRAMQRQLYQKCMEYLGKEDSLHCIFDVANHEYGYDIGFLYCSYMAEERGLTEQQFLDAFSDTLTRETEAPVLMFVGSLAKDMDELSESYRTAAIVKSFQAFSSIRNITYYEAEIRKNHDGTILCKQNLDALVTAVEQNNQADINQSVRQLYEVMNRLGMDAQLIDLNISYLLFQLIHLAAEQDDHVNQEEIMHYISTNAFDRGTMRGSERHLRRFAYEYAEYLVQLRKNVSRGVLGDIEKEIKEHYMENMTLKELSKKYYVNSAYLGQLFRKQYGQSFKDYLNNYRIEQAAALLLRTDKKIYEIAEEVGYHDLDYFINRFISVKGCTPAKFRKQSREQKN</sequence>
<proteinExistence type="predicted"/>
<dbReference type="CDD" id="cd17536">
    <property type="entry name" value="REC_YesN-like"/>
    <property type="match status" value="1"/>
</dbReference>
<dbReference type="EMBL" id="QGGY01000003">
    <property type="protein sequence ID" value="PWJ77416.1"/>
    <property type="molecule type" value="Genomic_DNA"/>
</dbReference>
<dbReference type="PROSITE" id="PS00041">
    <property type="entry name" value="HTH_ARAC_FAMILY_1"/>
    <property type="match status" value="1"/>
</dbReference>
<dbReference type="SUPFAM" id="SSF46689">
    <property type="entry name" value="Homeodomain-like"/>
    <property type="match status" value="1"/>
</dbReference>
<gene>
    <name evidence="13" type="ORF">C7383_103261</name>
</gene>
<dbReference type="SMART" id="SM00448">
    <property type="entry name" value="REC"/>
    <property type="match status" value="1"/>
</dbReference>
<evidence type="ECO:0000256" key="2">
    <source>
        <dbReference type="ARBA" id="ARBA00018672"/>
    </source>
</evidence>
<dbReference type="GO" id="GO:0003700">
    <property type="term" value="F:DNA-binding transcription factor activity"/>
    <property type="evidence" value="ECO:0007669"/>
    <property type="project" value="InterPro"/>
</dbReference>
<dbReference type="InterPro" id="IPR009057">
    <property type="entry name" value="Homeodomain-like_sf"/>
</dbReference>
<evidence type="ECO:0000256" key="8">
    <source>
        <dbReference type="ARBA" id="ARBA00023163"/>
    </source>
</evidence>
<comment type="function">
    <text evidence="9">May play the central regulatory role in sporulation. It may be an element of the effector pathway responsible for the activation of sporulation genes in response to nutritional stress. Spo0A may act in concert with spo0H (a sigma factor) to control the expression of some genes that are critical to the sporulation process.</text>
</comment>
<evidence type="ECO:0000256" key="6">
    <source>
        <dbReference type="ARBA" id="ARBA00023015"/>
    </source>
</evidence>
<accession>A0AB73T7C5</accession>
<dbReference type="GO" id="GO:0000160">
    <property type="term" value="P:phosphorelay signal transduction system"/>
    <property type="evidence" value="ECO:0007669"/>
    <property type="project" value="UniProtKB-KW"/>
</dbReference>
<dbReference type="PANTHER" id="PTHR42713:SF3">
    <property type="entry name" value="TRANSCRIPTIONAL REGULATORY PROTEIN HPTR"/>
    <property type="match status" value="1"/>
</dbReference>
<keyword evidence="3" id="KW-0963">Cytoplasm</keyword>